<feature type="transmembrane region" description="Helical" evidence="1">
    <location>
        <begin position="102"/>
        <end position="122"/>
    </location>
</feature>
<protein>
    <submittedName>
        <fullName evidence="2">Uncharacterized protein</fullName>
    </submittedName>
</protein>
<keyword evidence="3" id="KW-1185">Reference proteome</keyword>
<proteinExistence type="predicted"/>
<evidence type="ECO:0000313" key="3">
    <source>
        <dbReference type="Proteomes" id="UP000824120"/>
    </source>
</evidence>
<comment type="caution">
    <text evidence="2">The sequence shown here is derived from an EMBL/GenBank/DDBJ whole genome shotgun (WGS) entry which is preliminary data.</text>
</comment>
<accession>A0A9J6B2V5</accession>
<keyword evidence="1" id="KW-0812">Transmembrane</keyword>
<dbReference type="EMBL" id="JACXVP010000001">
    <property type="protein sequence ID" value="KAG5630922.1"/>
    <property type="molecule type" value="Genomic_DNA"/>
</dbReference>
<evidence type="ECO:0000313" key="2">
    <source>
        <dbReference type="EMBL" id="KAG5630922.1"/>
    </source>
</evidence>
<keyword evidence="1" id="KW-1133">Transmembrane helix</keyword>
<sequence length="208" mass="22256">MVSLYPLGLFGSCTAIWIYWSGLQPKMGFSSCLYSISTDFLDAAGSYKAIDSSSWSGVVCQFCVEMHICKPYGDHLGIRFGTGKRSSAILCGISSDLPYMPWFAPCTLTAPFFLFLLSLGLSRSGNSSFNGAALLVLALKFSLVQMLLFCNDPTDEVSLVVWASGAVKLWPCGVGSRMQLLHGDPCNSPLLNQPVPNPDEGGGKGSSV</sequence>
<reference evidence="2 3" key="1">
    <citation type="submission" date="2020-09" db="EMBL/GenBank/DDBJ databases">
        <title>De no assembly of potato wild relative species, Solanum commersonii.</title>
        <authorList>
            <person name="Cho K."/>
        </authorList>
    </citation>
    <scope>NUCLEOTIDE SEQUENCE [LARGE SCALE GENOMIC DNA]</scope>
    <source>
        <strain evidence="2">LZ3.2</strain>
        <tissue evidence="2">Leaf</tissue>
    </source>
</reference>
<dbReference type="Proteomes" id="UP000824120">
    <property type="component" value="Chromosome 1"/>
</dbReference>
<gene>
    <name evidence="2" type="ORF">H5410_002639</name>
</gene>
<keyword evidence="1" id="KW-0472">Membrane</keyword>
<feature type="transmembrane region" description="Helical" evidence="1">
    <location>
        <begin position="129"/>
        <end position="149"/>
    </location>
</feature>
<organism evidence="2 3">
    <name type="scientific">Solanum commersonii</name>
    <name type="common">Commerson's wild potato</name>
    <name type="synonym">Commerson's nightshade</name>
    <dbReference type="NCBI Taxonomy" id="4109"/>
    <lineage>
        <taxon>Eukaryota</taxon>
        <taxon>Viridiplantae</taxon>
        <taxon>Streptophyta</taxon>
        <taxon>Embryophyta</taxon>
        <taxon>Tracheophyta</taxon>
        <taxon>Spermatophyta</taxon>
        <taxon>Magnoliopsida</taxon>
        <taxon>eudicotyledons</taxon>
        <taxon>Gunneridae</taxon>
        <taxon>Pentapetalae</taxon>
        <taxon>asterids</taxon>
        <taxon>lamiids</taxon>
        <taxon>Solanales</taxon>
        <taxon>Solanaceae</taxon>
        <taxon>Solanoideae</taxon>
        <taxon>Solaneae</taxon>
        <taxon>Solanum</taxon>
    </lineage>
</organism>
<evidence type="ECO:0000256" key="1">
    <source>
        <dbReference type="SAM" id="Phobius"/>
    </source>
</evidence>
<name>A0A9J6B2V5_SOLCO</name>
<dbReference type="AlphaFoldDB" id="A0A9J6B2V5"/>